<accession>A0ABP8E5X8</accession>
<dbReference type="EMBL" id="BAABAU010000005">
    <property type="protein sequence ID" value="GAA4267630.1"/>
    <property type="molecule type" value="Genomic_DNA"/>
</dbReference>
<evidence type="ECO:0000313" key="8">
    <source>
        <dbReference type="EMBL" id="GAA4267630.1"/>
    </source>
</evidence>
<name>A0ABP8E5X8_9MICO</name>
<evidence type="ECO:0000256" key="2">
    <source>
        <dbReference type="ARBA" id="ARBA00022475"/>
    </source>
</evidence>
<evidence type="ECO:0000256" key="6">
    <source>
        <dbReference type="SAM" id="Phobius"/>
    </source>
</evidence>
<feature type="transmembrane region" description="Helical" evidence="6">
    <location>
        <begin position="44"/>
        <end position="63"/>
    </location>
</feature>
<keyword evidence="3 6" id="KW-0812">Transmembrane</keyword>
<evidence type="ECO:0000313" key="9">
    <source>
        <dbReference type="Proteomes" id="UP001501594"/>
    </source>
</evidence>
<keyword evidence="4 6" id="KW-1133">Transmembrane helix</keyword>
<proteinExistence type="predicted"/>
<feature type="domain" description="Cardiolipin synthase N-terminal" evidence="7">
    <location>
        <begin position="22"/>
        <end position="63"/>
    </location>
</feature>
<dbReference type="InterPro" id="IPR027379">
    <property type="entry name" value="CLS_N"/>
</dbReference>
<evidence type="ECO:0000259" key="7">
    <source>
        <dbReference type="Pfam" id="PF13396"/>
    </source>
</evidence>
<dbReference type="Proteomes" id="UP001501594">
    <property type="component" value="Unassembled WGS sequence"/>
</dbReference>
<feature type="transmembrane region" description="Helical" evidence="6">
    <location>
        <begin position="12"/>
        <end position="32"/>
    </location>
</feature>
<reference evidence="9" key="1">
    <citation type="journal article" date="2019" name="Int. J. Syst. Evol. Microbiol.">
        <title>The Global Catalogue of Microorganisms (GCM) 10K type strain sequencing project: providing services to taxonomists for standard genome sequencing and annotation.</title>
        <authorList>
            <consortium name="The Broad Institute Genomics Platform"/>
            <consortium name="The Broad Institute Genome Sequencing Center for Infectious Disease"/>
            <person name="Wu L."/>
            <person name="Ma J."/>
        </authorList>
    </citation>
    <scope>NUCLEOTIDE SEQUENCE [LARGE SCALE GENOMIC DNA]</scope>
    <source>
        <strain evidence="9">JCM 17442</strain>
    </source>
</reference>
<dbReference type="Pfam" id="PF13396">
    <property type="entry name" value="PLDc_N"/>
    <property type="match status" value="1"/>
</dbReference>
<comment type="caution">
    <text evidence="8">The sequence shown here is derived from an EMBL/GenBank/DDBJ whole genome shotgun (WGS) entry which is preliminary data.</text>
</comment>
<evidence type="ECO:0000256" key="1">
    <source>
        <dbReference type="ARBA" id="ARBA00004651"/>
    </source>
</evidence>
<keyword evidence="9" id="KW-1185">Reference proteome</keyword>
<evidence type="ECO:0000256" key="4">
    <source>
        <dbReference type="ARBA" id="ARBA00022989"/>
    </source>
</evidence>
<evidence type="ECO:0000256" key="3">
    <source>
        <dbReference type="ARBA" id="ARBA00022692"/>
    </source>
</evidence>
<gene>
    <name evidence="8" type="ORF">GCM10022256_32420</name>
</gene>
<dbReference type="RefSeq" id="WP_344798113.1">
    <property type="nucleotide sequence ID" value="NZ_BAABAU010000005.1"/>
</dbReference>
<evidence type="ECO:0000256" key="5">
    <source>
        <dbReference type="ARBA" id="ARBA00023136"/>
    </source>
</evidence>
<keyword evidence="5 6" id="KW-0472">Membrane</keyword>
<sequence>MENLPHLVPSIALLVVLVGLAALWVAAVVSILRSALLTPVVKALWILAVIAFSFVGPLVWLAVSAYQRRRDTPALTPSAS</sequence>
<organism evidence="8 9">
    <name type="scientific">Frondihabitans peucedani</name>
    <dbReference type="NCBI Taxonomy" id="598626"/>
    <lineage>
        <taxon>Bacteria</taxon>
        <taxon>Bacillati</taxon>
        <taxon>Actinomycetota</taxon>
        <taxon>Actinomycetes</taxon>
        <taxon>Micrococcales</taxon>
        <taxon>Microbacteriaceae</taxon>
        <taxon>Frondihabitans</taxon>
    </lineage>
</organism>
<comment type="subcellular location">
    <subcellularLocation>
        <location evidence="1">Cell membrane</location>
        <topology evidence="1">Multi-pass membrane protein</topology>
    </subcellularLocation>
</comment>
<keyword evidence="2" id="KW-1003">Cell membrane</keyword>
<protein>
    <recommendedName>
        <fullName evidence="7">Cardiolipin synthase N-terminal domain-containing protein</fullName>
    </recommendedName>
</protein>